<name>A0A1E5LEN2_9BACI</name>
<reference evidence="6 7" key="1">
    <citation type="submission" date="2016-08" db="EMBL/GenBank/DDBJ databases">
        <title>Genome of Bacillus solimangrovi GH2-4.</title>
        <authorList>
            <person name="Lim S."/>
            <person name="Kim B.-C."/>
        </authorList>
    </citation>
    <scope>NUCLEOTIDE SEQUENCE [LARGE SCALE GENOMIC DNA]</scope>
    <source>
        <strain evidence="6 7">GH2-4</strain>
    </source>
</reference>
<evidence type="ECO:0000256" key="2">
    <source>
        <dbReference type="ARBA" id="ARBA00022801"/>
    </source>
</evidence>
<dbReference type="PANTHER" id="PTHR35372">
    <property type="entry name" value="ATP BINDING PROTEIN-RELATED"/>
    <property type="match status" value="1"/>
</dbReference>
<accession>A0A1E5LEN2</accession>
<comment type="caution">
    <text evidence="6">The sequence shown here is derived from an EMBL/GenBank/DDBJ whole genome shotgun (WGS) entry which is preliminary data.</text>
</comment>
<dbReference type="PROSITE" id="PS51206">
    <property type="entry name" value="SF3_HELICASE_1"/>
    <property type="match status" value="1"/>
</dbReference>
<keyword evidence="3" id="KW-0347">Helicase</keyword>
<dbReference type="Gene3D" id="3.40.50.300">
    <property type="entry name" value="P-loop containing nucleotide triphosphate hydrolases"/>
    <property type="match status" value="1"/>
</dbReference>
<dbReference type="InterPro" id="IPR014818">
    <property type="entry name" value="Phage/plasmid_primase_P4_C"/>
</dbReference>
<dbReference type="InterPro" id="IPR004968">
    <property type="entry name" value="DNA_primase/NTPase_C"/>
</dbReference>
<dbReference type="EMBL" id="MJEH01000026">
    <property type="protein sequence ID" value="OEH92529.1"/>
    <property type="molecule type" value="Genomic_DNA"/>
</dbReference>
<dbReference type="STRING" id="1305675.BFG57_15445"/>
<dbReference type="GO" id="GO:0005524">
    <property type="term" value="F:ATP binding"/>
    <property type="evidence" value="ECO:0007669"/>
    <property type="project" value="UniProtKB-KW"/>
</dbReference>
<dbReference type="InterPro" id="IPR015330">
    <property type="entry name" value="DNA_primase/pol_bifunc_N"/>
</dbReference>
<dbReference type="InterPro" id="IPR027417">
    <property type="entry name" value="P-loop_NTPase"/>
</dbReference>
<protein>
    <submittedName>
        <fullName evidence="6">DNA primase</fullName>
    </submittedName>
</protein>
<dbReference type="InterPro" id="IPR014015">
    <property type="entry name" value="Helicase_SF3_DNA-vir"/>
</dbReference>
<feature type="domain" description="SF3 helicase" evidence="5">
    <location>
        <begin position="435"/>
        <end position="598"/>
    </location>
</feature>
<evidence type="ECO:0000313" key="6">
    <source>
        <dbReference type="EMBL" id="OEH92529.1"/>
    </source>
</evidence>
<dbReference type="Pfam" id="PF03288">
    <property type="entry name" value="Pox_D5"/>
    <property type="match status" value="1"/>
</dbReference>
<evidence type="ECO:0000256" key="4">
    <source>
        <dbReference type="ARBA" id="ARBA00022840"/>
    </source>
</evidence>
<dbReference type="AlphaFoldDB" id="A0A1E5LEN2"/>
<sequence length="767" mass="88366">MKIEELFGDVKLIQLVGYSFRNKAKTEDERYTYAKQPFMKGWQNSSKPGLSRDEAKVWISQGGWIGMVIPEGFECVDIDNEEEGEYIFNALQQAKIRFTAMKTPNGYQFFFRSCGVIKKQGVKMVTSAGFIVDYRLAGKGQVVLPTQNTSGREWLHLDTVMNKTPVYFHPLKALKKQELRPFEIPVREGSRNDTMYRHVCRLVELGMNMNDIKETATFLNNFFFMPSMNSSELQAILVSAFKHKPSGTNYSSNLQYEDTSHHTEHRDFNLTEMGNAERLVSNHKMNLRYCIEFEQWLIWDGTTWREDRKRKIERIALQTFRKMYHEAQAEQYDERRKKRLEWAKASEKSSVLMNSIERAKAFLPVTKSELNTNRYLLNCSNGMIDLGTGKLCKHERNELITQNTNIPFIEDATCPTWMKFLESILKDERGNVKQELIDFLQKAVGYSLTGDISEQVLFFLWGTGRNGKSTFINIIKQLLGDYGKQANSDTFTSKMGGEVSSGINNDIARLHSARMVSAVESEDGQKLSEALIKQLTGGEPITARFLRKEFFEFTPAFKIWFTTNHKPVIRGDDEGIWRRIRLVPFTFTIPKHEVDKHLPDKLEAELPGILRWAVEGCLKWQLEGLGEPAEVSTATSEYKEDMDLIVEFLRERCVLSTSAKVPVMSIYNEYLEWANVNSEYPMKKRSFSKRLEMKGYMKRRSTGNRTFFFGIGLKSELNERGVAKVTESDAKSPYPISRTANVDKQDYESLNVTNVTNSSTSLIEEEM</sequence>
<dbReference type="PANTHER" id="PTHR35372:SF2">
    <property type="entry name" value="SF3 HELICASE DOMAIN-CONTAINING PROTEIN"/>
    <property type="match status" value="1"/>
</dbReference>
<keyword evidence="1" id="KW-0547">Nucleotide-binding</keyword>
<gene>
    <name evidence="6" type="ORF">BFG57_15445</name>
</gene>
<dbReference type="InterPro" id="IPR014820">
    <property type="entry name" value="PriCT_1"/>
</dbReference>
<organism evidence="6 7">
    <name type="scientific">Bacillus solimangrovi</name>
    <dbReference type="NCBI Taxonomy" id="1305675"/>
    <lineage>
        <taxon>Bacteria</taxon>
        <taxon>Bacillati</taxon>
        <taxon>Bacillota</taxon>
        <taxon>Bacilli</taxon>
        <taxon>Bacillales</taxon>
        <taxon>Bacillaceae</taxon>
        <taxon>Bacillus</taxon>
    </lineage>
</organism>
<keyword evidence="2" id="KW-0378">Hydrolase</keyword>
<dbReference type="Pfam" id="PF08706">
    <property type="entry name" value="D5_N"/>
    <property type="match status" value="1"/>
</dbReference>
<dbReference type="SMART" id="SM00885">
    <property type="entry name" value="D5_N"/>
    <property type="match status" value="1"/>
</dbReference>
<dbReference type="Pfam" id="PF19263">
    <property type="entry name" value="DUF5906"/>
    <property type="match status" value="1"/>
</dbReference>
<dbReference type="InterPro" id="IPR045455">
    <property type="entry name" value="NrS-1_pol-like_helicase"/>
</dbReference>
<dbReference type="InterPro" id="IPR006500">
    <property type="entry name" value="Helicase_put_C_phage/plasmid"/>
</dbReference>
<dbReference type="InterPro" id="IPR051620">
    <property type="entry name" value="ORF904-like_C"/>
</dbReference>
<dbReference type="RefSeq" id="WP_069717454.1">
    <property type="nucleotide sequence ID" value="NZ_MJEH01000026.1"/>
</dbReference>
<dbReference type="Pfam" id="PF08708">
    <property type="entry name" value="PriCT_1"/>
    <property type="match status" value="1"/>
</dbReference>
<evidence type="ECO:0000313" key="7">
    <source>
        <dbReference type="Proteomes" id="UP000095209"/>
    </source>
</evidence>
<proteinExistence type="predicted"/>
<dbReference type="NCBIfam" id="TIGR01613">
    <property type="entry name" value="primase_Cterm"/>
    <property type="match status" value="1"/>
</dbReference>
<dbReference type="GO" id="GO:0016787">
    <property type="term" value="F:hydrolase activity"/>
    <property type="evidence" value="ECO:0007669"/>
    <property type="project" value="UniProtKB-KW"/>
</dbReference>
<dbReference type="Proteomes" id="UP000095209">
    <property type="component" value="Unassembled WGS sequence"/>
</dbReference>
<evidence type="ECO:0000256" key="3">
    <source>
        <dbReference type="ARBA" id="ARBA00022806"/>
    </source>
</evidence>
<evidence type="ECO:0000256" key="1">
    <source>
        <dbReference type="ARBA" id="ARBA00022741"/>
    </source>
</evidence>
<dbReference type="GO" id="GO:0004386">
    <property type="term" value="F:helicase activity"/>
    <property type="evidence" value="ECO:0007669"/>
    <property type="project" value="UniProtKB-KW"/>
</dbReference>
<dbReference type="Pfam" id="PF09250">
    <property type="entry name" value="Prim-Pol"/>
    <property type="match status" value="1"/>
</dbReference>
<dbReference type="SUPFAM" id="SSF56747">
    <property type="entry name" value="Prim-pol domain"/>
    <property type="match status" value="1"/>
</dbReference>
<keyword evidence="4" id="KW-0067">ATP-binding</keyword>
<dbReference type="SUPFAM" id="SSF52540">
    <property type="entry name" value="P-loop containing nucleoside triphosphate hydrolases"/>
    <property type="match status" value="1"/>
</dbReference>
<keyword evidence="7" id="KW-1185">Reference proteome</keyword>
<evidence type="ECO:0000259" key="5">
    <source>
        <dbReference type="PROSITE" id="PS51206"/>
    </source>
</evidence>